<evidence type="ECO:0000313" key="5">
    <source>
        <dbReference type="EMBL" id="EAK0468923.1"/>
    </source>
</evidence>
<reference evidence="5 6" key="1">
    <citation type="submission" date="2018-05" db="EMBL/GenBank/DDBJ databases">
        <authorList>
            <consortium name="PulseNet: The National Subtyping Network for Foodborne Disease Surveillance"/>
            <person name="Tarr C.L."/>
            <person name="Trees E."/>
            <person name="Katz L.S."/>
            <person name="Carleton-Romer H.A."/>
            <person name="Stroika S."/>
            <person name="Kucerova Z."/>
            <person name="Roache K.F."/>
            <person name="Sabol A.L."/>
            <person name="Besser J."/>
            <person name="Gerner-Smidt P."/>
        </authorList>
    </citation>
    <scope>NUCLEOTIDE SEQUENCE</scope>
    <source>
        <strain evidence="4">2014D-0197</strain>
        <strain evidence="3 6">2016D-0221</strain>
        <strain evidence="5">D4313</strain>
    </source>
</reference>
<protein>
    <submittedName>
        <fullName evidence="5">Glycosyltransferase</fullName>
    </submittedName>
</protein>
<feature type="domain" description="Glycosyl transferase family 1" evidence="1">
    <location>
        <begin position="185"/>
        <end position="345"/>
    </location>
</feature>
<dbReference type="CDD" id="cd03811">
    <property type="entry name" value="GT4_GT28_WabH-like"/>
    <property type="match status" value="1"/>
</dbReference>
<name>A0A5L4L5Y6_CAMFE</name>
<dbReference type="EMBL" id="AABQDW010000003">
    <property type="protein sequence ID" value="EAI5407601.1"/>
    <property type="molecule type" value="Genomic_DNA"/>
</dbReference>
<comment type="caution">
    <text evidence="5">The sequence shown here is derived from an EMBL/GenBank/DDBJ whole genome shotgun (WGS) entry which is preliminary data.</text>
</comment>
<dbReference type="SUPFAM" id="SSF53756">
    <property type="entry name" value="UDP-Glycosyltransferase/glycogen phosphorylase"/>
    <property type="match status" value="1"/>
</dbReference>
<dbReference type="InterPro" id="IPR028098">
    <property type="entry name" value="Glyco_trans_4-like_N"/>
</dbReference>
<feature type="domain" description="Glycosyltransferase subfamily 4-like N-terminal" evidence="2">
    <location>
        <begin position="14"/>
        <end position="181"/>
    </location>
</feature>
<dbReference type="AlphaFoldDB" id="A0A5L4L5Y6"/>
<evidence type="ECO:0000313" key="6">
    <source>
        <dbReference type="Proteomes" id="UP000557842"/>
    </source>
</evidence>
<evidence type="ECO:0000259" key="1">
    <source>
        <dbReference type="Pfam" id="PF00534"/>
    </source>
</evidence>
<dbReference type="EMBL" id="AACCXM010000004">
    <property type="protein sequence ID" value="EAK0468923.1"/>
    <property type="molecule type" value="Genomic_DNA"/>
</dbReference>
<dbReference type="EMBL" id="AACCXK010000004">
    <property type="protein sequence ID" value="EAK0452647.1"/>
    <property type="molecule type" value="Genomic_DNA"/>
</dbReference>
<gene>
    <name evidence="4" type="ORF">AAH17_03115</name>
    <name evidence="5" type="ORF">AAH24_06070</name>
    <name evidence="3" type="ORF">BVH53_02635</name>
</gene>
<evidence type="ECO:0000259" key="2">
    <source>
        <dbReference type="Pfam" id="PF13439"/>
    </source>
</evidence>
<dbReference type="Proteomes" id="UP000557842">
    <property type="component" value="Unassembled WGS sequence"/>
</dbReference>
<accession>A0A5L4L5Y6</accession>
<proteinExistence type="predicted"/>
<dbReference type="Pfam" id="PF13439">
    <property type="entry name" value="Glyco_transf_4"/>
    <property type="match status" value="1"/>
</dbReference>
<dbReference type="GO" id="GO:0016757">
    <property type="term" value="F:glycosyltransferase activity"/>
    <property type="evidence" value="ECO:0007669"/>
    <property type="project" value="InterPro"/>
</dbReference>
<evidence type="ECO:0000313" key="3">
    <source>
        <dbReference type="EMBL" id="EAI5407601.1"/>
    </source>
</evidence>
<dbReference type="Gene3D" id="3.40.50.2000">
    <property type="entry name" value="Glycogen Phosphorylase B"/>
    <property type="match status" value="2"/>
</dbReference>
<dbReference type="PANTHER" id="PTHR46401:SF8">
    <property type="entry name" value="BLL6006 PROTEIN"/>
    <property type="match status" value="1"/>
</dbReference>
<dbReference type="PANTHER" id="PTHR46401">
    <property type="entry name" value="GLYCOSYLTRANSFERASE WBBK-RELATED"/>
    <property type="match status" value="1"/>
</dbReference>
<organism evidence="5">
    <name type="scientific">Campylobacter fetus</name>
    <dbReference type="NCBI Taxonomy" id="196"/>
    <lineage>
        <taxon>Bacteria</taxon>
        <taxon>Pseudomonadati</taxon>
        <taxon>Campylobacterota</taxon>
        <taxon>Epsilonproteobacteria</taxon>
        <taxon>Campylobacterales</taxon>
        <taxon>Campylobacteraceae</taxon>
        <taxon>Campylobacter</taxon>
    </lineage>
</organism>
<dbReference type="InterPro" id="IPR001296">
    <property type="entry name" value="Glyco_trans_1"/>
</dbReference>
<dbReference type="RefSeq" id="WP_065843737.1">
    <property type="nucleotide sequence ID" value="NZ_AABUZP020000015.1"/>
</dbReference>
<dbReference type="Pfam" id="PF00534">
    <property type="entry name" value="Glycos_transf_1"/>
    <property type="match status" value="1"/>
</dbReference>
<evidence type="ECO:0000313" key="4">
    <source>
        <dbReference type="EMBL" id="EAK0452647.1"/>
    </source>
</evidence>
<keyword evidence="5" id="KW-0808">Transferase</keyword>
<sequence>MKKLSVFIYSMAGGGAERVVSNLLTELINSYEVHLILMNDRIFYEIPKDVKIHYLESSEPFENGLWKLIKLPFLGLKYKKLCQNLGIDLHFVWMNRPCYIAGFARIFGDKKPLILNECSTPSVLYKDSSLKSKISKFLLKKLYPKADFIYPNSIGNLNDLRDNFDIDPKKMRVLYNALNLDEIREKSRDLIDEKEPFFLSVGRLDSGKNHELLIRSYANLKNCDKNLLILGEGVLKEHLQGVINELNLEGRVKLLGFDNNPYKYMSKCYAFVFVSLFEGFSNALIEALACSKLVISSEHKSGARELLGDDKWGVLVQVNDEIATTKAMQKALDEPDWVKIYEKNAIIRASFFDKRKIADELIKDLEEIYEKLG</sequence>